<dbReference type="Proteomes" id="UP001153331">
    <property type="component" value="Unassembled WGS sequence"/>
</dbReference>
<accession>A0ACC2I088</accession>
<gene>
    <name evidence="1" type="ORF">OPT61_g7964</name>
</gene>
<evidence type="ECO:0000313" key="2">
    <source>
        <dbReference type="Proteomes" id="UP001153331"/>
    </source>
</evidence>
<sequence>MSLYQAPDDNPTARTPVSQTHFPEGSAHLHANATQSYTSSRGRELISQKKNDSGPCSIVLGEPDRSQRSSVWQQAWITPASIVGFYTIALLCAIAHFCVFNYLDGRVAYQGSEPVPFPSTSIPQSYVTTVSLVLVTAFRAALVASIGVCYTQYLWCILRRRTLEVEVIEELFQIRANVLRLLNWALVRCTPSLVLVATLSWIIPIATIYPPGALTVGIEMRTVEQQFMASVIPESGKLMSDVTKLNGSNTPPSFGTLIDNYYPCNASNNCIILKGPSSAIQKITDSVLFNNRMAELSSPSSSNASYVIQFPGPMLLCQQSNEIEISWHHIISHGTLRDFNAMTWSPILHSYIDPHWHSGYIRLEDPVDEDPIFLAPCGINAPPTEDVYLRRRYITTDCRAATAEYTVNINFTNGRHDIQYFTGEVHPLEDILPITGFKPDLDFTPLKSWEEYFNIMALVESLLSRLEATGFKETDVFYSLNETMPENTVSVQSQNGSMVDACQIHVIKEKHVEWRHHLAGSSAFNERPFFNINEFSMRFFNFSEALLNEVLANITISALSLNLWYESVNGTETRVFNVYTFQRQLNFFLPYGLCLLFTLPIIAIGLVSLQQNGASAIDGGFLQILMTAATGQTQIEKVAARGCSGGYENVPDELRNLKVRFGELVAHDEPVEGTKAGSEDTRRVAYGAGFNQSGEDIALIPMSQERGSGSDQNQADSLAEVASGAEKHKLTRRAGFGTESETIPLQRGSLFSRP</sequence>
<comment type="caution">
    <text evidence="1">The sequence shown here is derived from an EMBL/GenBank/DDBJ whole genome shotgun (WGS) entry which is preliminary data.</text>
</comment>
<keyword evidence="2" id="KW-1185">Reference proteome</keyword>
<evidence type="ECO:0000313" key="1">
    <source>
        <dbReference type="EMBL" id="KAJ8108732.1"/>
    </source>
</evidence>
<reference evidence="1" key="1">
    <citation type="submission" date="2022-11" db="EMBL/GenBank/DDBJ databases">
        <title>Genome Sequence of Boeremia exigua.</title>
        <authorList>
            <person name="Buettner E."/>
        </authorList>
    </citation>
    <scope>NUCLEOTIDE SEQUENCE</scope>
    <source>
        <strain evidence="1">CU02</strain>
    </source>
</reference>
<protein>
    <submittedName>
        <fullName evidence="1">Uncharacterized protein</fullName>
    </submittedName>
</protein>
<proteinExistence type="predicted"/>
<dbReference type="EMBL" id="JAPHNI010000705">
    <property type="protein sequence ID" value="KAJ8108732.1"/>
    <property type="molecule type" value="Genomic_DNA"/>
</dbReference>
<organism evidence="1 2">
    <name type="scientific">Boeremia exigua</name>
    <dbReference type="NCBI Taxonomy" id="749465"/>
    <lineage>
        <taxon>Eukaryota</taxon>
        <taxon>Fungi</taxon>
        <taxon>Dikarya</taxon>
        <taxon>Ascomycota</taxon>
        <taxon>Pezizomycotina</taxon>
        <taxon>Dothideomycetes</taxon>
        <taxon>Pleosporomycetidae</taxon>
        <taxon>Pleosporales</taxon>
        <taxon>Pleosporineae</taxon>
        <taxon>Didymellaceae</taxon>
        <taxon>Boeremia</taxon>
    </lineage>
</organism>
<name>A0ACC2I088_9PLEO</name>